<evidence type="ECO:0000256" key="1">
    <source>
        <dbReference type="SAM" id="Phobius"/>
    </source>
</evidence>
<dbReference type="OMA" id="DMYHVPY"/>
<dbReference type="PANTHER" id="PTHR10963:SF24">
    <property type="entry name" value="GLYCOSIDASE C21B10.07-RELATED"/>
    <property type="match status" value="1"/>
</dbReference>
<dbReference type="SUPFAM" id="SSF49899">
    <property type="entry name" value="Concanavalin A-like lectins/glucanases"/>
    <property type="match status" value="1"/>
</dbReference>
<accession>A8N6Z6</accession>
<sequence>MTILWKQKSVLLSLVGLAQAVTYHVTKEYSGSTFFNDWDFYGSHDNLTNGDVEFISASEARTPSSLAYVDPNTNRAIVKVDNTTEVPYMEKRKAVRITSKDAFPVGSVFITDIHHAPWTWAAADDNWPAGGEIDIFEGINQETRSQMGLHTEPGCVQTSPNQLTTEVRSTDCHGPNNEGCIVSNTDPASYGPAFAAAGGSVFVTEFAETGISIWFFSRANIPGSITPTATSIDTATLGTPMGHWPATGCDINRFFRPQNLVFAITLCGDFARPPDIFGRTCEGQCYLDFVIQDPGYYSNAYFDIAYVKVLSTEPSSSTDIASSPAASRFSTVTAPNGDASETDASESAAFGRSLLVSGVGLGALILIPAALVYLI</sequence>
<evidence type="ECO:0000313" key="4">
    <source>
        <dbReference type="Proteomes" id="UP000001861"/>
    </source>
</evidence>
<dbReference type="VEuPathDB" id="FungiDB:CC1G_06868"/>
<name>A8N6Z6_COPC7</name>
<organism evidence="3 4">
    <name type="scientific">Coprinopsis cinerea (strain Okayama-7 / 130 / ATCC MYA-4618 / FGSC 9003)</name>
    <name type="common">Inky cap fungus</name>
    <name type="synonym">Hormographiella aspergillata</name>
    <dbReference type="NCBI Taxonomy" id="240176"/>
    <lineage>
        <taxon>Eukaryota</taxon>
        <taxon>Fungi</taxon>
        <taxon>Dikarya</taxon>
        <taxon>Basidiomycota</taxon>
        <taxon>Agaricomycotina</taxon>
        <taxon>Agaricomycetes</taxon>
        <taxon>Agaricomycetidae</taxon>
        <taxon>Agaricales</taxon>
        <taxon>Agaricineae</taxon>
        <taxon>Psathyrellaceae</taxon>
        <taxon>Coprinopsis</taxon>
    </lineage>
</organism>
<keyword evidence="3" id="KW-0378">Hydrolase</keyword>
<dbReference type="STRING" id="240176.A8N6Z6"/>
<dbReference type="Gene3D" id="2.60.120.200">
    <property type="match status" value="1"/>
</dbReference>
<dbReference type="AlphaFoldDB" id="A8N6Z6"/>
<dbReference type="eggNOG" id="ENOG502SIEA">
    <property type="taxonomic scope" value="Eukaryota"/>
</dbReference>
<dbReference type="GO" id="GO:0009251">
    <property type="term" value="P:glucan catabolic process"/>
    <property type="evidence" value="ECO:0007669"/>
    <property type="project" value="TreeGrafter"/>
</dbReference>
<dbReference type="InterPro" id="IPR050546">
    <property type="entry name" value="Glycosyl_Hydrlase_16"/>
</dbReference>
<dbReference type="InParanoid" id="A8N6Z6"/>
<feature type="chain" id="PRO_5002724406" evidence="2">
    <location>
        <begin position="21"/>
        <end position="375"/>
    </location>
</feature>
<keyword evidence="1" id="KW-0472">Membrane</keyword>
<dbReference type="Pfam" id="PF26113">
    <property type="entry name" value="GH16_XgeA"/>
    <property type="match status" value="1"/>
</dbReference>
<reference evidence="3 4" key="1">
    <citation type="journal article" date="2010" name="Proc. Natl. Acad. Sci. U.S.A.">
        <title>Insights into evolution of multicellular fungi from the assembled chromosomes of the mushroom Coprinopsis cinerea (Coprinus cinereus).</title>
        <authorList>
            <person name="Stajich J.E."/>
            <person name="Wilke S.K."/>
            <person name="Ahren D."/>
            <person name="Au C.H."/>
            <person name="Birren B.W."/>
            <person name="Borodovsky M."/>
            <person name="Burns C."/>
            <person name="Canback B."/>
            <person name="Casselton L.A."/>
            <person name="Cheng C.K."/>
            <person name="Deng J."/>
            <person name="Dietrich F.S."/>
            <person name="Fargo D.C."/>
            <person name="Farman M.L."/>
            <person name="Gathman A.C."/>
            <person name="Goldberg J."/>
            <person name="Guigo R."/>
            <person name="Hoegger P.J."/>
            <person name="Hooker J.B."/>
            <person name="Huggins A."/>
            <person name="James T.Y."/>
            <person name="Kamada T."/>
            <person name="Kilaru S."/>
            <person name="Kodira C."/>
            <person name="Kues U."/>
            <person name="Kupfer D."/>
            <person name="Kwan H.S."/>
            <person name="Lomsadze A."/>
            <person name="Li W."/>
            <person name="Lilly W.W."/>
            <person name="Ma L.J."/>
            <person name="Mackey A.J."/>
            <person name="Manning G."/>
            <person name="Martin F."/>
            <person name="Muraguchi H."/>
            <person name="Natvig D.O."/>
            <person name="Palmerini H."/>
            <person name="Ramesh M.A."/>
            <person name="Rehmeyer C.J."/>
            <person name="Roe B.A."/>
            <person name="Shenoy N."/>
            <person name="Stanke M."/>
            <person name="Ter-Hovhannisyan V."/>
            <person name="Tunlid A."/>
            <person name="Velagapudi R."/>
            <person name="Vision T.J."/>
            <person name="Zeng Q."/>
            <person name="Zolan M.E."/>
            <person name="Pukkila P.J."/>
        </authorList>
    </citation>
    <scope>NUCLEOTIDE SEQUENCE [LARGE SCALE GENOMIC DNA]</scope>
    <source>
        <strain evidence="4">Okayama-7 / 130 / ATCC MYA-4618 / FGSC 9003</strain>
    </source>
</reference>
<dbReference type="GeneID" id="6007047"/>
<keyword evidence="1" id="KW-1133">Transmembrane helix</keyword>
<dbReference type="GO" id="GO:0016787">
    <property type="term" value="F:hydrolase activity"/>
    <property type="evidence" value="ECO:0007669"/>
    <property type="project" value="UniProtKB-KW"/>
</dbReference>
<evidence type="ECO:0000256" key="2">
    <source>
        <dbReference type="SAM" id="SignalP"/>
    </source>
</evidence>
<proteinExistence type="predicted"/>
<keyword evidence="1" id="KW-0812">Transmembrane</keyword>
<keyword evidence="4" id="KW-1185">Reference proteome</keyword>
<comment type="caution">
    <text evidence="3">The sequence shown here is derived from an EMBL/GenBank/DDBJ whole genome shotgun (WGS) entry which is preliminary data.</text>
</comment>
<dbReference type="HOGENOM" id="CLU_016972_2_1_1"/>
<feature type="signal peptide" evidence="2">
    <location>
        <begin position="1"/>
        <end position="20"/>
    </location>
</feature>
<dbReference type="OrthoDB" id="192832at2759"/>
<dbReference type="RefSeq" id="XP_001830602.2">
    <property type="nucleotide sequence ID" value="XM_001830550.2"/>
</dbReference>
<dbReference type="InterPro" id="IPR013320">
    <property type="entry name" value="ConA-like_dom_sf"/>
</dbReference>
<dbReference type="PANTHER" id="PTHR10963">
    <property type="entry name" value="GLYCOSYL HYDROLASE-RELATED"/>
    <property type="match status" value="1"/>
</dbReference>
<dbReference type="EMBL" id="AACS02000003">
    <property type="protein sequence ID" value="EAU91233.2"/>
    <property type="molecule type" value="Genomic_DNA"/>
</dbReference>
<dbReference type="KEGG" id="cci:CC1G_06868"/>
<protein>
    <submittedName>
        <fullName evidence="3">Glycosyl hydrolase family 16</fullName>
    </submittedName>
</protein>
<evidence type="ECO:0000313" key="3">
    <source>
        <dbReference type="EMBL" id="EAU91233.2"/>
    </source>
</evidence>
<dbReference type="Proteomes" id="UP000001861">
    <property type="component" value="Unassembled WGS sequence"/>
</dbReference>
<keyword evidence="2" id="KW-0732">Signal</keyword>
<feature type="transmembrane region" description="Helical" evidence="1">
    <location>
        <begin position="354"/>
        <end position="374"/>
    </location>
</feature>
<gene>
    <name evidence="3" type="ORF">CC1G_06868</name>
</gene>